<name>A0A512H8X4_9PROT</name>
<feature type="domain" description="AB hydrolase-1" evidence="1">
    <location>
        <begin position="141"/>
        <end position="227"/>
    </location>
</feature>
<dbReference type="PANTHER" id="PTHR36837:SF4">
    <property type="entry name" value="BLR0908 PROTEIN"/>
    <property type="match status" value="1"/>
</dbReference>
<dbReference type="Gene3D" id="3.40.50.1820">
    <property type="entry name" value="alpha/beta hydrolase"/>
    <property type="match status" value="1"/>
</dbReference>
<dbReference type="EMBL" id="BJZO01000052">
    <property type="protein sequence ID" value="GEO81905.1"/>
    <property type="molecule type" value="Genomic_DNA"/>
</dbReference>
<dbReference type="SUPFAM" id="SSF53474">
    <property type="entry name" value="alpha/beta-Hydrolases"/>
    <property type="match status" value="1"/>
</dbReference>
<dbReference type="InterPro" id="IPR000073">
    <property type="entry name" value="AB_hydrolase_1"/>
</dbReference>
<dbReference type="PANTHER" id="PTHR36837">
    <property type="entry name" value="POLY(3-HYDROXYALKANOATE) POLYMERASE SUBUNIT PHAC"/>
    <property type="match status" value="1"/>
</dbReference>
<evidence type="ECO:0000313" key="2">
    <source>
        <dbReference type="EMBL" id="GEO81905.1"/>
    </source>
</evidence>
<gene>
    <name evidence="2" type="ORF">ROR02_20360</name>
</gene>
<dbReference type="AlphaFoldDB" id="A0A512H8X4"/>
<dbReference type="InterPro" id="IPR029058">
    <property type="entry name" value="AB_hydrolase_fold"/>
</dbReference>
<keyword evidence="2" id="KW-0378">Hydrolase</keyword>
<dbReference type="InterPro" id="IPR051321">
    <property type="entry name" value="PHA/PHB_synthase"/>
</dbReference>
<dbReference type="OrthoDB" id="9767934at2"/>
<keyword evidence="3" id="KW-1185">Reference proteome</keyword>
<dbReference type="Proteomes" id="UP000321567">
    <property type="component" value="Unassembled WGS sequence"/>
</dbReference>
<comment type="caution">
    <text evidence="2">The sequence shown here is derived from an EMBL/GenBank/DDBJ whole genome shotgun (WGS) entry which is preliminary data.</text>
</comment>
<dbReference type="GO" id="GO:0016787">
    <property type="term" value="F:hydrolase activity"/>
    <property type="evidence" value="ECO:0007669"/>
    <property type="project" value="UniProtKB-KW"/>
</dbReference>
<proteinExistence type="predicted"/>
<dbReference type="RefSeq" id="WP_147163922.1">
    <property type="nucleotide sequence ID" value="NZ_BJZO01000052.1"/>
</dbReference>
<sequence>MSPLPRLGPRPLALHLTMQALTAMAWPAGLMPWNAGSRFWKQPWADSWPDAALPPEAAPFFFNATTREAAGRLDAFLAGVEAYHAHPYRRPLNDPAPVWAAGTTVLRDYAPDAAPSARPVLLVPSLINRAQILDLAPRRSLCRHLADHGLHPFLIDWGPLGPEEATFTIEDYVLRRLEPALDAIALRCARRPAVLGYCMGGLLALALASRRPAEVAGLVLLATPWDFAASDPTLRALILGLAPLGHAALAHGTSRTGVPGDVVQVPFVLMDPSGVARRYAAFGRLDPRSSRARDFVAVEDWLNDAVALAGPTALEALERWYGANEPARGLWRVGGRLVDPARLRLPALVAWAEHDRIVPPASAAALASALPGARVRVLPLGHVGLMVGRQAPTRVYRPVRAWLDHLP</sequence>
<accession>A0A512H8X4</accession>
<evidence type="ECO:0000259" key="1">
    <source>
        <dbReference type="Pfam" id="PF00561"/>
    </source>
</evidence>
<dbReference type="Pfam" id="PF00561">
    <property type="entry name" value="Abhydrolase_1"/>
    <property type="match status" value="1"/>
</dbReference>
<protein>
    <submittedName>
        <fullName evidence="2">Alpha/beta hydrolase</fullName>
    </submittedName>
</protein>
<reference evidence="2 3" key="1">
    <citation type="submission" date="2019-07" db="EMBL/GenBank/DDBJ databases">
        <title>Whole genome shotgun sequence of Rhodospirillum oryzae NBRC 107573.</title>
        <authorList>
            <person name="Hosoyama A."/>
            <person name="Uohara A."/>
            <person name="Ohji S."/>
            <person name="Ichikawa N."/>
        </authorList>
    </citation>
    <scope>NUCLEOTIDE SEQUENCE [LARGE SCALE GENOMIC DNA]</scope>
    <source>
        <strain evidence="2 3">NBRC 107573</strain>
    </source>
</reference>
<evidence type="ECO:0000313" key="3">
    <source>
        <dbReference type="Proteomes" id="UP000321567"/>
    </source>
</evidence>
<organism evidence="2 3">
    <name type="scientific">Pararhodospirillum oryzae</name>
    <dbReference type="NCBI Taxonomy" id="478448"/>
    <lineage>
        <taxon>Bacteria</taxon>
        <taxon>Pseudomonadati</taxon>
        <taxon>Pseudomonadota</taxon>
        <taxon>Alphaproteobacteria</taxon>
        <taxon>Rhodospirillales</taxon>
        <taxon>Rhodospirillaceae</taxon>
        <taxon>Pararhodospirillum</taxon>
    </lineage>
</organism>